<feature type="binding site" evidence="5">
    <location>
        <begin position="191"/>
        <end position="193"/>
    </location>
    <ligand>
        <name>substrate</name>
    </ligand>
</feature>
<dbReference type="Pfam" id="PF10590">
    <property type="entry name" value="PNP_phzG_C"/>
    <property type="match status" value="1"/>
</dbReference>
<dbReference type="Gene3D" id="2.30.110.10">
    <property type="entry name" value="Electron Transport, Fmn-binding Protein, Chain A"/>
    <property type="match status" value="1"/>
</dbReference>
<comment type="pathway">
    <text evidence="5">Cofactor metabolism; pyridoxal 5'-phosphate salvage; pyridoxal 5'-phosphate from pyridoxamine 5'-phosphate: step 1/1.</text>
</comment>
<evidence type="ECO:0000256" key="2">
    <source>
        <dbReference type="ARBA" id="ARBA00022630"/>
    </source>
</evidence>
<organism evidence="8 9">
    <name type="scientific">Parasediminibacterium paludis</name>
    <dbReference type="NCBI Taxonomy" id="908966"/>
    <lineage>
        <taxon>Bacteria</taxon>
        <taxon>Pseudomonadati</taxon>
        <taxon>Bacteroidota</taxon>
        <taxon>Chitinophagia</taxon>
        <taxon>Chitinophagales</taxon>
        <taxon>Chitinophagaceae</taxon>
        <taxon>Parasediminibacterium</taxon>
    </lineage>
</organism>
<dbReference type="NCBIfam" id="TIGR00558">
    <property type="entry name" value="pdxH"/>
    <property type="match status" value="1"/>
</dbReference>
<dbReference type="InterPro" id="IPR019740">
    <property type="entry name" value="Pyridox_Oxase_CS"/>
</dbReference>
<feature type="domain" description="Pyridoxamine 5'-phosphate oxidase N-terminal" evidence="6">
    <location>
        <begin position="35"/>
        <end position="157"/>
    </location>
</feature>
<comment type="caution">
    <text evidence="8">The sequence shown here is derived from an EMBL/GenBank/DDBJ whole genome shotgun (WGS) entry which is preliminary data.</text>
</comment>
<evidence type="ECO:0000256" key="3">
    <source>
        <dbReference type="ARBA" id="ARBA00022643"/>
    </source>
</evidence>
<dbReference type="Proteomes" id="UP001595906">
    <property type="component" value="Unassembled WGS sequence"/>
</dbReference>
<dbReference type="EMBL" id="JBHSDC010000029">
    <property type="protein sequence ID" value="MFC4233420.1"/>
    <property type="molecule type" value="Genomic_DNA"/>
</dbReference>
<feature type="binding site" evidence="5">
    <location>
        <position position="84"/>
    </location>
    <ligand>
        <name>FMN</name>
        <dbReference type="ChEBI" id="CHEBI:58210"/>
    </ligand>
</feature>
<proteinExistence type="inferred from homology"/>
<dbReference type="NCBIfam" id="NF004231">
    <property type="entry name" value="PRK05679.1"/>
    <property type="match status" value="1"/>
</dbReference>
<dbReference type="EC" id="1.4.3.5" evidence="5"/>
<comment type="pathway">
    <text evidence="5">Cofactor metabolism; pyridoxal 5'-phosphate salvage; pyridoxal 5'-phosphate from pyridoxine 5'-phosphate: step 1/1.</text>
</comment>
<dbReference type="RefSeq" id="WP_379015689.1">
    <property type="nucleotide sequence ID" value="NZ_JBHSDC010000029.1"/>
</dbReference>
<reference evidence="9" key="1">
    <citation type="journal article" date="2019" name="Int. J. Syst. Evol. Microbiol.">
        <title>The Global Catalogue of Microorganisms (GCM) 10K type strain sequencing project: providing services to taxonomists for standard genome sequencing and annotation.</title>
        <authorList>
            <consortium name="The Broad Institute Genomics Platform"/>
            <consortium name="The Broad Institute Genome Sequencing Center for Infectious Disease"/>
            <person name="Wu L."/>
            <person name="Ma J."/>
        </authorList>
    </citation>
    <scope>NUCLEOTIDE SEQUENCE [LARGE SCALE GENOMIC DNA]</scope>
    <source>
        <strain evidence="9">CECT 8010</strain>
    </source>
</reference>
<comment type="similarity">
    <text evidence="1 5">Belongs to the pyridoxamine 5'-phosphate oxidase family.</text>
</comment>
<keyword evidence="9" id="KW-1185">Reference proteome</keyword>
<dbReference type="PROSITE" id="PS01064">
    <property type="entry name" value="PYRIDOX_OXIDASE"/>
    <property type="match status" value="1"/>
</dbReference>
<dbReference type="InterPro" id="IPR019576">
    <property type="entry name" value="Pyridoxamine_oxidase_dimer_C"/>
</dbReference>
<dbReference type="SUPFAM" id="SSF50475">
    <property type="entry name" value="FMN-binding split barrel"/>
    <property type="match status" value="1"/>
</dbReference>
<feature type="binding site" evidence="5">
    <location>
        <position position="185"/>
    </location>
    <ligand>
        <name>FMN</name>
        <dbReference type="ChEBI" id="CHEBI:58210"/>
    </ligand>
</feature>
<evidence type="ECO:0000256" key="5">
    <source>
        <dbReference type="HAMAP-Rule" id="MF_01629"/>
    </source>
</evidence>
<protein>
    <recommendedName>
        <fullName evidence="5">Pyridoxine/pyridoxamine 5'-phosphate oxidase</fullName>
        <ecNumber evidence="5">1.4.3.5</ecNumber>
    </recommendedName>
    <alternativeName>
        <fullName evidence="5">PNP/PMP oxidase</fullName>
        <shortName evidence="5">PNPOx</shortName>
    </alternativeName>
    <alternativeName>
        <fullName evidence="5">Pyridoxal 5'-phosphate synthase</fullName>
    </alternativeName>
</protein>
<dbReference type="InterPro" id="IPR000659">
    <property type="entry name" value="Pyridox_Oxase"/>
</dbReference>
<feature type="binding site" evidence="5">
    <location>
        <position position="106"/>
    </location>
    <ligand>
        <name>FMN</name>
        <dbReference type="ChEBI" id="CHEBI:58210"/>
    </ligand>
</feature>
<sequence length="214" mass="24472">MSVVIADIRRDYKLQSLSEEDVAANPIDQFTKWWDEAVASNIDEVNAMTLATVNAASKPSARIVLLKGYNVDGFTFFTNYNSQKGQEIAANPFVSLVFFWKELERQICIEGTIEKLSDVESDAYFYSRPIGSRIGAWSSPQSSVINDRSVLEENAKKYATEFGEEVPRPPHWGGYLVKPLQIEFWQGRSSRLHDRIVYKREKITDNWQIVRLAP</sequence>
<dbReference type="InterPro" id="IPR011576">
    <property type="entry name" value="Pyridox_Oxase_N"/>
</dbReference>
<comment type="cofactor">
    <cofactor evidence="5">
        <name>FMN</name>
        <dbReference type="ChEBI" id="CHEBI:58210"/>
    </cofactor>
    <text evidence="5">Binds 1 FMN per subunit.</text>
</comment>
<dbReference type="InterPro" id="IPR012349">
    <property type="entry name" value="Split_barrel_FMN-bd"/>
</dbReference>
<comment type="subunit">
    <text evidence="5">Homodimer.</text>
</comment>
<keyword evidence="2 5" id="KW-0285">Flavoprotein</keyword>
<dbReference type="PANTHER" id="PTHR10851:SF0">
    <property type="entry name" value="PYRIDOXINE-5'-PHOSPHATE OXIDASE"/>
    <property type="match status" value="1"/>
</dbReference>
<comment type="caution">
    <text evidence="5">Lacks conserved residue(s) required for the propagation of feature annotation.</text>
</comment>
<feature type="binding site" evidence="5">
    <location>
        <position position="195"/>
    </location>
    <ligand>
        <name>FMN</name>
        <dbReference type="ChEBI" id="CHEBI:58210"/>
    </ligand>
</feature>
<gene>
    <name evidence="5 8" type="primary">pdxH</name>
    <name evidence="8" type="ORF">ACFOW1_16080</name>
</gene>
<feature type="binding site" evidence="5">
    <location>
        <position position="132"/>
    </location>
    <ligand>
        <name>substrate</name>
    </ligand>
</feature>
<dbReference type="HAMAP" id="MF_01629">
    <property type="entry name" value="PdxH"/>
    <property type="match status" value="1"/>
</dbReference>
<keyword evidence="3 5" id="KW-0288">FMN</keyword>
<feature type="binding site" evidence="5">
    <location>
        <position position="124"/>
    </location>
    <ligand>
        <name>substrate</name>
    </ligand>
</feature>
<keyword evidence="4 5" id="KW-0560">Oxidoreductase</keyword>
<comment type="function">
    <text evidence="5">Catalyzes the oxidation of either pyridoxine 5'-phosphate (PNP) or pyridoxamine 5'-phosphate (PMP) into pyridoxal 5'-phosphate (PLP).</text>
</comment>
<feature type="binding site" evidence="5">
    <location>
        <begin position="62"/>
        <end position="67"/>
    </location>
    <ligand>
        <name>FMN</name>
        <dbReference type="ChEBI" id="CHEBI:58210"/>
    </ligand>
</feature>
<comment type="catalytic activity">
    <reaction evidence="5">
        <text>pyridoxine 5'-phosphate + O2 = pyridoxal 5'-phosphate + H2O2</text>
        <dbReference type="Rhea" id="RHEA:15149"/>
        <dbReference type="ChEBI" id="CHEBI:15379"/>
        <dbReference type="ChEBI" id="CHEBI:16240"/>
        <dbReference type="ChEBI" id="CHEBI:58589"/>
        <dbReference type="ChEBI" id="CHEBI:597326"/>
        <dbReference type="EC" id="1.4.3.5"/>
    </reaction>
</comment>
<dbReference type="GO" id="GO:0004733">
    <property type="term" value="F:pyridoxamine phosphate oxidase activity"/>
    <property type="evidence" value="ECO:0007669"/>
    <property type="project" value="UniProtKB-EC"/>
</dbReference>
<dbReference type="PIRSF" id="PIRSF000190">
    <property type="entry name" value="Pyd_amn-ph_oxd"/>
    <property type="match status" value="1"/>
</dbReference>
<dbReference type="Pfam" id="PF01243">
    <property type="entry name" value="PNPOx_N"/>
    <property type="match status" value="1"/>
</dbReference>
<feature type="binding site" evidence="5">
    <location>
        <begin position="77"/>
        <end position="78"/>
    </location>
    <ligand>
        <name>FMN</name>
        <dbReference type="ChEBI" id="CHEBI:58210"/>
    </ligand>
</feature>
<evidence type="ECO:0000256" key="4">
    <source>
        <dbReference type="ARBA" id="ARBA00023002"/>
    </source>
</evidence>
<evidence type="ECO:0000256" key="1">
    <source>
        <dbReference type="ARBA" id="ARBA00007301"/>
    </source>
</evidence>
<comment type="catalytic activity">
    <reaction evidence="5">
        <text>pyridoxamine 5'-phosphate + O2 + H2O = pyridoxal 5'-phosphate + H2O2 + NH4(+)</text>
        <dbReference type="Rhea" id="RHEA:15817"/>
        <dbReference type="ChEBI" id="CHEBI:15377"/>
        <dbReference type="ChEBI" id="CHEBI:15379"/>
        <dbReference type="ChEBI" id="CHEBI:16240"/>
        <dbReference type="ChEBI" id="CHEBI:28938"/>
        <dbReference type="ChEBI" id="CHEBI:58451"/>
        <dbReference type="ChEBI" id="CHEBI:597326"/>
        <dbReference type="EC" id="1.4.3.5"/>
    </reaction>
</comment>
<evidence type="ECO:0000313" key="9">
    <source>
        <dbReference type="Proteomes" id="UP001595906"/>
    </source>
</evidence>
<name>A0ABV8Q1P1_9BACT</name>
<accession>A0ABV8Q1P1</accession>
<keyword evidence="5" id="KW-0664">Pyridoxine biosynthesis</keyword>
<evidence type="ECO:0000259" key="7">
    <source>
        <dbReference type="Pfam" id="PF10590"/>
    </source>
</evidence>
<evidence type="ECO:0000259" key="6">
    <source>
        <dbReference type="Pfam" id="PF01243"/>
    </source>
</evidence>
<feature type="binding site" evidence="5">
    <location>
        <position position="128"/>
    </location>
    <ligand>
        <name>substrate</name>
    </ligand>
</feature>
<feature type="binding site" evidence="5">
    <location>
        <begin position="141"/>
        <end position="142"/>
    </location>
    <ligand>
        <name>FMN</name>
        <dbReference type="ChEBI" id="CHEBI:58210"/>
    </ligand>
</feature>
<feature type="domain" description="Pyridoxine 5'-phosphate oxidase dimerisation C-terminal" evidence="7">
    <location>
        <begin position="172"/>
        <end position="214"/>
    </location>
</feature>
<feature type="binding site" evidence="5">
    <location>
        <position position="67"/>
    </location>
    <ligand>
        <name>substrate</name>
    </ligand>
</feature>
<evidence type="ECO:0000313" key="8">
    <source>
        <dbReference type="EMBL" id="MFC4233420.1"/>
    </source>
</evidence>
<dbReference type="PANTHER" id="PTHR10851">
    <property type="entry name" value="PYRIDOXINE-5-PHOSPHATE OXIDASE"/>
    <property type="match status" value="1"/>
</dbReference>